<sequence length="258" mass="27527">MKALLGLSLAAAALSLASCSTDNTNTTNGTTPVRIEITDAPAYYDKIFLDIDHIEVITEGGKQVIDVDHDPFDILHYREGEFFLLAEHDVPSGRLQEVRLVLDDDNTIVVDGVTHDLTTPSGQSSGVKIKVQDDLIPNIAYTLALDFDASKSIHTTGNGKYMLKPVIRAIPVAVSGALTGFVSPITSNAHVFAIQGTDTLGTLAGPTGKFYFPGIEQGTYKVDIVPTAGDFQPKSIENVTVTTGEVKDLGQIELSPAN</sequence>
<feature type="domain" description="DUF4382" evidence="2">
    <location>
        <begin position="31"/>
        <end position="165"/>
    </location>
</feature>
<dbReference type="Proteomes" id="UP001597205">
    <property type="component" value="Unassembled WGS sequence"/>
</dbReference>
<evidence type="ECO:0000313" key="4">
    <source>
        <dbReference type="Proteomes" id="UP001597205"/>
    </source>
</evidence>
<dbReference type="EMBL" id="JBHTKY010000042">
    <property type="protein sequence ID" value="MFD1167417.1"/>
    <property type="molecule type" value="Genomic_DNA"/>
</dbReference>
<accession>A0ABW3RRA1</accession>
<dbReference type="PROSITE" id="PS51257">
    <property type="entry name" value="PROKAR_LIPOPROTEIN"/>
    <property type="match status" value="1"/>
</dbReference>
<keyword evidence="4" id="KW-1185">Reference proteome</keyword>
<dbReference type="InterPro" id="IPR025491">
    <property type="entry name" value="DUF4382"/>
</dbReference>
<feature type="signal peptide" evidence="1">
    <location>
        <begin position="1"/>
        <end position="17"/>
    </location>
</feature>
<dbReference type="SUPFAM" id="SSF49452">
    <property type="entry name" value="Starch-binding domain-like"/>
    <property type="match status" value="1"/>
</dbReference>
<keyword evidence="1" id="KW-0732">Signal</keyword>
<feature type="chain" id="PRO_5047030151" evidence="1">
    <location>
        <begin position="18"/>
        <end position="258"/>
    </location>
</feature>
<protein>
    <submittedName>
        <fullName evidence="3">DUF4382 domain-containing protein</fullName>
    </submittedName>
</protein>
<comment type="caution">
    <text evidence="3">The sequence shown here is derived from an EMBL/GenBank/DDBJ whole genome shotgun (WGS) entry which is preliminary data.</text>
</comment>
<dbReference type="Pfam" id="PF14321">
    <property type="entry name" value="DUF4382"/>
    <property type="match status" value="1"/>
</dbReference>
<name>A0ABW3RRA1_9SPHI</name>
<evidence type="ECO:0000313" key="3">
    <source>
        <dbReference type="EMBL" id="MFD1167417.1"/>
    </source>
</evidence>
<dbReference type="Gene3D" id="2.60.40.1120">
    <property type="entry name" value="Carboxypeptidase-like, regulatory domain"/>
    <property type="match status" value="1"/>
</dbReference>
<reference evidence="4" key="1">
    <citation type="journal article" date="2019" name="Int. J. Syst. Evol. Microbiol.">
        <title>The Global Catalogue of Microorganisms (GCM) 10K type strain sequencing project: providing services to taxonomists for standard genome sequencing and annotation.</title>
        <authorList>
            <consortium name="The Broad Institute Genomics Platform"/>
            <consortium name="The Broad Institute Genome Sequencing Center for Infectious Disease"/>
            <person name="Wu L."/>
            <person name="Ma J."/>
        </authorList>
    </citation>
    <scope>NUCLEOTIDE SEQUENCE [LARGE SCALE GENOMIC DNA]</scope>
    <source>
        <strain evidence="4">CCUG 52468</strain>
    </source>
</reference>
<evidence type="ECO:0000259" key="2">
    <source>
        <dbReference type="Pfam" id="PF14321"/>
    </source>
</evidence>
<dbReference type="RefSeq" id="WP_260032786.1">
    <property type="nucleotide sequence ID" value="NZ_JALXMZ010000026.1"/>
</dbReference>
<organism evidence="3 4">
    <name type="scientific">Sphingobacterium daejeonense</name>
    <dbReference type="NCBI Taxonomy" id="371142"/>
    <lineage>
        <taxon>Bacteria</taxon>
        <taxon>Pseudomonadati</taxon>
        <taxon>Bacteroidota</taxon>
        <taxon>Sphingobacteriia</taxon>
        <taxon>Sphingobacteriales</taxon>
        <taxon>Sphingobacteriaceae</taxon>
        <taxon>Sphingobacterium</taxon>
    </lineage>
</organism>
<dbReference type="InterPro" id="IPR013784">
    <property type="entry name" value="Carb-bd-like_fold"/>
</dbReference>
<proteinExistence type="predicted"/>
<gene>
    <name evidence="3" type="ORF">ACFQ2C_17595</name>
</gene>
<evidence type="ECO:0000256" key="1">
    <source>
        <dbReference type="SAM" id="SignalP"/>
    </source>
</evidence>